<evidence type="ECO:0000313" key="1">
    <source>
        <dbReference type="EMBL" id="QNM00157.1"/>
    </source>
</evidence>
<accession>A0A7G9FNM5</accession>
<sequence>MKQGIIFDMDGTLWDSADGVAKSWTQVIHNEYKKDMDITEADVKSVMGKTMDVIAQIVFPELDKEAQQVLLEKCCDWENEYLRRNGGKLFPDLEDTLKKLKEQYHLYIVSNCQSGYIEAFLDYYNFGQYFEDIECYGNNEKSKGDNIRLVMERNGLEQTIYVGDIQGDYDATMQAGATFIHAKYGFGTINTEVAEIEKFSDLPEVAARVFQEMKA</sequence>
<gene>
    <name evidence="1" type="ORF">H9Q76_02310</name>
</gene>
<dbReference type="InterPro" id="IPR023198">
    <property type="entry name" value="PGP-like_dom2"/>
</dbReference>
<proteinExistence type="predicted"/>
<dbReference type="Gene3D" id="3.40.50.1000">
    <property type="entry name" value="HAD superfamily/HAD-like"/>
    <property type="match status" value="1"/>
</dbReference>
<dbReference type="KEGG" id="wcp:H9Q76_02310"/>
<evidence type="ECO:0000313" key="2">
    <source>
        <dbReference type="Proteomes" id="UP000515819"/>
    </source>
</evidence>
<keyword evidence="2" id="KW-1185">Reference proteome</keyword>
<dbReference type="InterPro" id="IPR006439">
    <property type="entry name" value="HAD-SF_hydro_IA"/>
</dbReference>
<dbReference type="InterPro" id="IPR023214">
    <property type="entry name" value="HAD_sf"/>
</dbReference>
<dbReference type="RefSeq" id="WP_118374446.1">
    <property type="nucleotide sequence ID" value="NZ_CP060632.1"/>
</dbReference>
<dbReference type="PANTHER" id="PTHR43434">
    <property type="entry name" value="PHOSPHOGLYCOLATE PHOSPHATASE"/>
    <property type="match status" value="1"/>
</dbReference>
<dbReference type="AlphaFoldDB" id="A0A7G9FNM5"/>
<dbReference type="SUPFAM" id="SSF56784">
    <property type="entry name" value="HAD-like"/>
    <property type="match status" value="1"/>
</dbReference>
<dbReference type="SFLD" id="SFLDG01129">
    <property type="entry name" value="C1.5:_HAD__Beta-PGM__Phosphata"/>
    <property type="match status" value="1"/>
</dbReference>
<dbReference type="InterPro" id="IPR050155">
    <property type="entry name" value="HAD-like_hydrolase_sf"/>
</dbReference>
<dbReference type="Gene3D" id="1.10.150.240">
    <property type="entry name" value="Putative phosphatase, domain 2"/>
    <property type="match status" value="1"/>
</dbReference>
<dbReference type="PANTHER" id="PTHR43434:SF1">
    <property type="entry name" value="PHOSPHOGLYCOLATE PHOSPHATASE"/>
    <property type="match status" value="1"/>
</dbReference>
<reference evidence="1 2" key="1">
    <citation type="submission" date="2020-08" db="EMBL/GenBank/DDBJ databases">
        <authorList>
            <person name="Liu C."/>
            <person name="Sun Q."/>
        </authorList>
    </citation>
    <scope>NUCLEOTIDE SEQUENCE [LARGE SCALE GENOMIC DNA]</scope>
    <source>
        <strain evidence="1 2">NSJ-4</strain>
    </source>
</reference>
<dbReference type="EMBL" id="CP060632">
    <property type="protein sequence ID" value="QNM00157.1"/>
    <property type="molecule type" value="Genomic_DNA"/>
</dbReference>
<keyword evidence="1" id="KW-0378">Hydrolase</keyword>
<dbReference type="InterPro" id="IPR041492">
    <property type="entry name" value="HAD_2"/>
</dbReference>
<protein>
    <submittedName>
        <fullName evidence="1">HAD family hydrolase</fullName>
    </submittedName>
</protein>
<dbReference type="GO" id="GO:0008967">
    <property type="term" value="F:phosphoglycolate phosphatase activity"/>
    <property type="evidence" value="ECO:0007669"/>
    <property type="project" value="TreeGrafter"/>
</dbReference>
<dbReference type="InterPro" id="IPR036412">
    <property type="entry name" value="HAD-like_sf"/>
</dbReference>
<dbReference type="NCBIfam" id="TIGR01549">
    <property type="entry name" value="HAD-SF-IA-v1"/>
    <property type="match status" value="1"/>
</dbReference>
<dbReference type="GO" id="GO:0006281">
    <property type="term" value="P:DNA repair"/>
    <property type="evidence" value="ECO:0007669"/>
    <property type="project" value="TreeGrafter"/>
</dbReference>
<dbReference type="Pfam" id="PF13419">
    <property type="entry name" value="HAD_2"/>
    <property type="match status" value="1"/>
</dbReference>
<dbReference type="SFLD" id="SFLDS00003">
    <property type="entry name" value="Haloacid_Dehalogenase"/>
    <property type="match status" value="1"/>
</dbReference>
<name>A0A7G9FNM5_9FIRM</name>
<dbReference type="Proteomes" id="UP000515819">
    <property type="component" value="Chromosome"/>
</dbReference>
<organism evidence="1 2">
    <name type="scientific">Wujia chipingensis</name>
    <dbReference type="NCBI Taxonomy" id="2763670"/>
    <lineage>
        <taxon>Bacteria</taxon>
        <taxon>Bacillati</taxon>
        <taxon>Bacillota</taxon>
        <taxon>Clostridia</taxon>
        <taxon>Lachnospirales</taxon>
        <taxon>Lachnospiraceae</taxon>
        <taxon>Wujia</taxon>
    </lineage>
</organism>